<protein>
    <recommendedName>
        <fullName evidence="1">SnoaL-like domain-containing protein</fullName>
    </recommendedName>
</protein>
<evidence type="ECO:0000313" key="2">
    <source>
        <dbReference type="EMBL" id="AGS34854.1"/>
    </source>
</evidence>
<dbReference type="STRING" id="1224163.B841_06905"/>
<dbReference type="PATRIC" id="fig|1224163.3.peg.1387"/>
<accession>S5SUI5</accession>
<sequence>MSLTIDDLIAREEIRDALNAYSQGLDQRNWKLFDRAFTPEATFTAPGEGIEEISVQGLKSRLQENNDGDRISGQHLLSNIHFEFDGDTARTISEVTWVTQQTMDKPNMVFQVIAGGMYVDDLIKTSEGWRIAKRTLVTKHKRTEGVYYPQSRIDGIRKHALNTNWFLGS</sequence>
<evidence type="ECO:0000259" key="1">
    <source>
        <dbReference type="Pfam" id="PF13577"/>
    </source>
</evidence>
<name>S5SUI5_9CORY</name>
<dbReference type="SUPFAM" id="SSF54427">
    <property type="entry name" value="NTF2-like"/>
    <property type="match status" value="1"/>
</dbReference>
<keyword evidence="3" id="KW-1185">Reference proteome</keyword>
<dbReference type="InterPro" id="IPR037401">
    <property type="entry name" value="SnoaL-like"/>
</dbReference>
<feature type="domain" description="SnoaL-like" evidence="1">
    <location>
        <begin position="7"/>
        <end position="135"/>
    </location>
</feature>
<proteinExistence type="predicted"/>
<dbReference type="Gene3D" id="3.10.450.50">
    <property type="match status" value="1"/>
</dbReference>
<dbReference type="CDD" id="cd00531">
    <property type="entry name" value="NTF2_like"/>
    <property type="match status" value="1"/>
</dbReference>
<reference evidence="2 3" key="1">
    <citation type="submission" date="2012-11" db="EMBL/GenBank/DDBJ databases">
        <title>The complete genome sequence of Corynebacterium maris Coryn-1 (=DSM 45190).</title>
        <authorList>
            <person name="Schaffert L."/>
            <person name="Albersmeier A."/>
            <person name="Kalinowski J."/>
            <person name="Ruckert C."/>
        </authorList>
    </citation>
    <scope>NUCLEOTIDE SEQUENCE [LARGE SCALE GENOMIC DNA]</scope>
    <source>
        <strain evidence="3">Coryn-1</strain>
    </source>
</reference>
<gene>
    <name evidence="2" type="ORF">B841_06905</name>
</gene>
<dbReference type="AlphaFoldDB" id="S5SUI5"/>
<dbReference type="RefSeq" id="WP_020934787.1">
    <property type="nucleotide sequence ID" value="NC_021915.1"/>
</dbReference>
<dbReference type="Pfam" id="PF13577">
    <property type="entry name" value="SnoaL_4"/>
    <property type="match status" value="1"/>
</dbReference>
<dbReference type="Proteomes" id="UP000015388">
    <property type="component" value="Chromosome"/>
</dbReference>
<dbReference type="OrthoDB" id="4555743at2"/>
<organism evidence="2 3">
    <name type="scientific">Corynebacterium maris DSM 45190</name>
    <dbReference type="NCBI Taxonomy" id="1224163"/>
    <lineage>
        <taxon>Bacteria</taxon>
        <taxon>Bacillati</taxon>
        <taxon>Actinomycetota</taxon>
        <taxon>Actinomycetes</taxon>
        <taxon>Mycobacteriales</taxon>
        <taxon>Corynebacteriaceae</taxon>
        <taxon>Corynebacterium</taxon>
    </lineage>
</organism>
<dbReference type="InterPro" id="IPR032710">
    <property type="entry name" value="NTF2-like_dom_sf"/>
</dbReference>
<dbReference type="HOGENOM" id="CLU_106738_10_2_11"/>
<dbReference type="KEGG" id="cmd:B841_06905"/>
<dbReference type="eggNOG" id="COG5517">
    <property type="taxonomic scope" value="Bacteria"/>
</dbReference>
<evidence type="ECO:0000313" key="3">
    <source>
        <dbReference type="Proteomes" id="UP000015388"/>
    </source>
</evidence>
<dbReference type="EMBL" id="CP003924">
    <property type="protein sequence ID" value="AGS34854.1"/>
    <property type="molecule type" value="Genomic_DNA"/>
</dbReference>